<dbReference type="OrthoDB" id="319710at2"/>
<keyword evidence="4" id="KW-1185">Reference proteome</keyword>
<feature type="transmembrane region" description="Helical" evidence="1">
    <location>
        <begin position="42"/>
        <end position="62"/>
    </location>
</feature>
<keyword evidence="1" id="KW-0472">Membrane</keyword>
<feature type="transmembrane region" description="Helical" evidence="1">
    <location>
        <begin position="118"/>
        <end position="136"/>
    </location>
</feature>
<dbReference type="RefSeq" id="WP_097789286.1">
    <property type="nucleotide sequence ID" value="NZ_BAAADT010000002.1"/>
</dbReference>
<dbReference type="EMBL" id="CP021435">
    <property type="protein sequence ID" value="ATJ82889.1"/>
    <property type="molecule type" value="Genomic_DNA"/>
</dbReference>
<evidence type="ECO:0000256" key="1">
    <source>
        <dbReference type="SAM" id="Phobius"/>
    </source>
</evidence>
<organism evidence="3 4">
    <name type="scientific">Halomonas beimenensis</name>
    <dbReference type="NCBI Taxonomy" id="475662"/>
    <lineage>
        <taxon>Bacteria</taxon>
        <taxon>Pseudomonadati</taxon>
        <taxon>Pseudomonadota</taxon>
        <taxon>Gammaproteobacteria</taxon>
        <taxon>Oceanospirillales</taxon>
        <taxon>Halomonadaceae</taxon>
        <taxon>Halomonas</taxon>
    </lineage>
</organism>
<protein>
    <submittedName>
        <fullName evidence="3">Acyltransferase family protein</fullName>
    </submittedName>
</protein>
<reference evidence="3 4" key="1">
    <citation type="journal article" date="2017" name="Sci. Rep.">
        <title>Revealing the Saline Adaptation Strategies of the Halophilic Bacterium Halomonas beimenensis through High-throughput Omics and Transposon Mutagenesis Approaches.</title>
        <authorList>
            <person name="Chen Y.H."/>
            <person name="Lin S.S."/>
            <person name="Shyu Y.T."/>
        </authorList>
    </citation>
    <scope>NUCLEOTIDE SEQUENCE [LARGE SCALE GENOMIC DNA]</scope>
    <source>
        <strain evidence="3 4">NTU-111</strain>
    </source>
</reference>
<keyword evidence="1" id="KW-0812">Transmembrane</keyword>
<dbReference type="GO" id="GO:0016746">
    <property type="term" value="F:acyltransferase activity"/>
    <property type="evidence" value="ECO:0007669"/>
    <property type="project" value="UniProtKB-KW"/>
</dbReference>
<accession>A0A291P7Q5</accession>
<dbReference type="SUPFAM" id="SSF69593">
    <property type="entry name" value="Glycerol-3-phosphate (1)-acyltransferase"/>
    <property type="match status" value="1"/>
</dbReference>
<feature type="domain" description="Phospholipid/glycerol acyltransferase" evidence="2">
    <location>
        <begin position="84"/>
        <end position="226"/>
    </location>
</feature>
<dbReference type="NCBIfam" id="NF010621">
    <property type="entry name" value="PRK14014.1"/>
    <property type="match status" value="1"/>
</dbReference>
<dbReference type="SMART" id="SM00563">
    <property type="entry name" value="PlsC"/>
    <property type="match status" value="1"/>
</dbReference>
<dbReference type="AlphaFoldDB" id="A0A291P7Q5"/>
<dbReference type="Pfam" id="PF01553">
    <property type="entry name" value="Acyltransferase"/>
    <property type="match status" value="1"/>
</dbReference>
<evidence type="ECO:0000313" key="4">
    <source>
        <dbReference type="Proteomes" id="UP000219993"/>
    </source>
</evidence>
<dbReference type="PANTHER" id="PTHR10983:SF16">
    <property type="entry name" value="LYSOCARDIOLIPIN ACYLTRANSFERASE 1"/>
    <property type="match status" value="1"/>
</dbReference>
<dbReference type="CDD" id="cd07990">
    <property type="entry name" value="LPLAT_LCLAT1-like"/>
    <property type="match status" value="1"/>
</dbReference>
<sequence length="289" mass="33855">MSTLRGIVSLLLLTLNTLFWAVPLIALTLLKLVTPGRPLRRRVLGGLNAVALGWIDVNLWWIRRWLRPDLRQELPAGLTPDDWWLVIANHRSWTDIFVLFLALHRRLPMPHFFVKRQLIWIPVVGLAFWAMEFPMLRRLTREQRERHPHLARRDREATERMCRHARERPIAIYNFVEGTRFTPAKHLARQSPYRHLLPPRAGGIAQVMGLLGDRLGGILDVTIRYERPEPRFWDFLCGREGAIHLSARSLAVPAWMTDGDYHQDPDYKERFHSWLNALWQAKDATLDSL</sequence>
<dbReference type="PANTHER" id="PTHR10983">
    <property type="entry name" value="1-ACYLGLYCEROL-3-PHOSPHATE ACYLTRANSFERASE-RELATED"/>
    <property type="match status" value="1"/>
</dbReference>
<dbReference type="InterPro" id="IPR002123">
    <property type="entry name" value="Plipid/glycerol_acylTrfase"/>
</dbReference>
<dbReference type="KEGG" id="hbe:BEI_1902"/>
<feature type="transmembrane region" description="Helical" evidence="1">
    <location>
        <begin position="6"/>
        <end position="30"/>
    </location>
</feature>
<keyword evidence="3" id="KW-0808">Transferase</keyword>
<name>A0A291P7Q5_9GAMM</name>
<evidence type="ECO:0000259" key="2">
    <source>
        <dbReference type="SMART" id="SM00563"/>
    </source>
</evidence>
<dbReference type="Proteomes" id="UP000219993">
    <property type="component" value="Chromosome"/>
</dbReference>
<proteinExistence type="predicted"/>
<keyword evidence="1" id="KW-1133">Transmembrane helix</keyword>
<keyword evidence="3" id="KW-0012">Acyltransferase</keyword>
<evidence type="ECO:0000313" key="3">
    <source>
        <dbReference type="EMBL" id="ATJ82889.1"/>
    </source>
</evidence>
<gene>
    <name evidence="3" type="ORF">BEI_1902</name>
</gene>